<protein>
    <submittedName>
        <fullName evidence="2">Uncharacterized protein</fullName>
    </submittedName>
</protein>
<dbReference type="EMBL" id="JAUEPS010000075">
    <property type="protein sequence ID" value="KAK0440694.1"/>
    <property type="molecule type" value="Genomic_DNA"/>
</dbReference>
<proteinExistence type="predicted"/>
<accession>A0AA39JG34</accession>
<name>A0AA39JG34_ARMTA</name>
<comment type="caution">
    <text evidence="2">The sequence shown here is derived from an EMBL/GenBank/DDBJ whole genome shotgun (WGS) entry which is preliminary data.</text>
</comment>
<reference evidence="2" key="1">
    <citation type="submission" date="2023-06" db="EMBL/GenBank/DDBJ databases">
        <authorList>
            <consortium name="Lawrence Berkeley National Laboratory"/>
            <person name="Ahrendt S."/>
            <person name="Sahu N."/>
            <person name="Indic B."/>
            <person name="Wong-Bajracharya J."/>
            <person name="Merenyi Z."/>
            <person name="Ke H.-M."/>
            <person name="Monk M."/>
            <person name="Kocsube S."/>
            <person name="Drula E."/>
            <person name="Lipzen A."/>
            <person name="Balint B."/>
            <person name="Henrissat B."/>
            <person name="Andreopoulos B."/>
            <person name="Martin F.M."/>
            <person name="Harder C.B."/>
            <person name="Rigling D."/>
            <person name="Ford K.L."/>
            <person name="Foster G.D."/>
            <person name="Pangilinan J."/>
            <person name="Papanicolaou A."/>
            <person name="Barry K."/>
            <person name="LaButti K."/>
            <person name="Viragh M."/>
            <person name="Koriabine M."/>
            <person name="Yan M."/>
            <person name="Riley R."/>
            <person name="Champramary S."/>
            <person name="Plett K.L."/>
            <person name="Tsai I.J."/>
            <person name="Slot J."/>
            <person name="Sipos G."/>
            <person name="Plett J."/>
            <person name="Nagy L.G."/>
            <person name="Grigoriev I.V."/>
        </authorList>
    </citation>
    <scope>NUCLEOTIDE SEQUENCE</scope>
    <source>
        <strain evidence="2">CCBAS 213</strain>
    </source>
</reference>
<feature type="transmembrane region" description="Helical" evidence="1">
    <location>
        <begin position="12"/>
        <end position="30"/>
    </location>
</feature>
<sequence>MVDATNTVTMGWYGFGLVTTITFLFVILFIDLRRRRRGELATTVNGKLVYSPAKHASGVGFVNVVKDTYDGG</sequence>
<keyword evidence="3" id="KW-1185">Reference proteome</keyword>
<dbReference type="RefSeq" id="XP_060323702.1">
    <property type="nucleotide sequence ID" value="XM_060478453.1"/>
</dbReference>
<dbReference type="Proteomes" id="UP001175211">
    <property type="component" value="Unassembled WGS sequence"/>
</dbReference>
<evidence type="ECO:0000313" key="3">
    <source>
        <dbReference type="Proteomes" id="UP001175211"/>
    </source>
</evidence>
<dbReference type="AlphaFoldDB" id="A0AA39JG34"/>
<evidence type="ECO:0000313" key="2">
    <source>
        <dbReference type="EMBL" id="KAK0440694.1"/>
    </source>
</evidence>
<evidence type="ECO:0000256" key="1">
    <source>
        <dbReference type="SAM" id="Phobius"/>
    </source>
</evidence>
<keyword evidence="1" id="KW-0812">Transmembrane</keyword>
<gene>
    <name evidence="2" type="ORF">EV420DRAFT_1650444</name>
</gene>
<keyword evidence="1" id="KW-0472">Membrane</keyword>
<keyword evidence="1" id="KW-1133">Transmembrane helix</keyword>
<dbReference type="GeneID" id="85362001"/>
<organism evidence="2 3">
    <name type="scientific">Armillaria tabescens</name>
    <name type="common">Ringless honey mushroom</name>
    <name type="synonym">Agaricus tabescens</name>
    <dbReference type="NCBI Taxonomy" id="1929756"/>
    <lineage>
        <taxon>Eukaryota</taxon>
        <taxon>Fungi</taxon>
        <taxon>Dikarya</taxon>
        <taxon>Basidiomycota</taxon>
        <taxon>Agaricomycotina</taxon>
        <taxon>Agaricomycetes</taxon>
        <taxon>Agaricomycetidae</taxon>
        <taxon>Agaricales</taxon>
        <taxon>Marasmiineae</taxon>
        <taxon>Physalacriaceae</taxon>
        <taxon>Desarmillaria</taxon>
    </lineage>
</organism>